<evidence type="ECO:0000256" key="6">
    <source>
        <dbReference type="ARBA" id="ARBA00023157"/>
    </source>
</evidence>
<evidence type="ECO:0000256" key="5">
    <source>
        <dbReference type="ARBA" id="ARBA00023136"/>
    </source>
</evidence>
<keyword evidence="8" id="KW-0393">Immunoglobulin domain</keyword>
<evidence type="ECO:0000256" key="1">
    <source>
        <dbReference type="ARBA" id="ARBA00004167"/>
    </source>
</evidence>
<dbReference type="AlphaFoldDB" id="A0A6J2VWD9"/>
<evidence type="ECO:0000256" key="8">
    <source>
        <dbReference type="ARBA" id="ARBA00023319"/>
    </source>
</evidence>
<evidence type="ECO:0000256" key="9">
    <source>
        <dbReference type="SAM" id="Phobius"/>
    </source>
</evidence>
<dbReference type="InterPro" id="IPR007110">
    <property type="entry name" value="Ig-like_dom"/>
</dbReference>
<evidence type="ECO:0000256" key="7">
    <source>
        <dbReference type="ARBA" id="ARBA00023180"/>
    </source>
</evidence>
<feature type="domain" description="Ig-like" evidence="11">
    <location>
        <begin position="37"/>
        <end position="112"/>
    </location>
</feature>
<dbReference type="InterPro" id="IPR003599">
    <property type="entry name" value="Ig_sub"/>
</dbReference>
<dbReference type="InterPro" id="IPR047164">
    <property type="entry name" value="OX2G-like"/>
</dbReference>
<proteinExistence type="predicted"/>
<protein>
    <submittedName>
        <fullName evidence="13">OX-2 membrane glycoprotein</fullName>
    </submittedName>
</protein>
<evidence type="ECO:0000256" key="2">
    <source>
        <dbReference type="ARBA" id="ARBA00022692"/>
    </source>
</evidence>
<keyword evidence="3 10" id="KW-0732">Signal</keyword>
<keyword evidence="6" id="KW-1015">Disulfide bond</keyword>
<dbReference type="PROSITE" id="PS50835">
    <property type="entry name" value="IG_LIKE"/>
    <property type="match status" value="3"/>
</dbReference>
<organism evidence="12 13">
    <name type="scientific">Chanos chanos</name>
    <name type="common">Milkfish</name>
    <name type="synonym">Mugil chanos</name>
    <dbReference type="NCBI Taxonomy" id="29144"/>
    <lineage>
        <taxon>Eukaryota</taxon>
        <taxon>Metazoa</taxon>
        <taxon>Chordata</taxon>
        <taxon>Craniata</taxon>
        <taxon>Vertebrata</taxon>
        <taxon>Euteleostomi</taxon>
        <taxon>Actinopterygii</taxon>
        <taxon>Neopterygii</taxon>
        <taxon>Teleostei</taxon>
        <taxon>Ostariophysi</taxon>
        <taxon>Gonorynchiformes</taxon>
        <taxon>Chanidae</taxon>
        <taxon>Chanos</taxon>
    </lineage>
</organism>
<dbReference type="RefSeq" id="XP_030636372.1">
    <property type="nucleotide sequence ID" value="XM_030780512.1"/>
</dbReference>
<keyword evidence="5 9" id="KW-0472">Membrane</keyword>
<dbReference type="GO" id="GO:0098632">
    <property type="term" value="F:cell-cell adhesion mediator activity"/>
    <property type="evidence" value="ECO:0007669"/>
    <property type="project" value="InterPro"/>
</dbReference>
<dbReference type="PANTHER" id="PTHR46841:SF4">
    <property type="entry name" value="SC:D189"/>
    <property type="match status" value="1"/>
</dbReference>
<dbReference type="InterPro" id="IPR013783">
    <property type="entry name" value="Ig-like_fold"/>
</dbReference>
<keyword evidence="7" id="KW-0325">Glycoprotein</keyword>
<feature type="transmembrane region" description="Helical" evidence="9">
    <location>
        <begin position="340"/>
        <end position="360"/>
    </location>
</feature>
<name>A0A6J2VWD9_CHACN</name>
<dbReference type="Proteomes" id="UP000504632">
    <property type="component" value="Chromosome 7"/>
</dbReference>
<feature type="domain" description="Ig-like" evidence="11">
    <location>
        <begin position="118"/>
        <end position="238"/>
    </location>
</feature>
<dbReference type="InterPro" id="IPR013106">
    <property type="entry name" value="Ig_V-set"/>
</dbReference>
<feature type="chain" id="PRO_5026993916" evidence="10">
    <location>
        <begin position="25"/>
        <end position="363"/>
    </location>
</feature>
<dbReference type="OrthoDB" id="8749387at2759"/>
<evidence type="ECO:0000313" key="13">
    <source>
        <dbReference type="RefSeq" id="XP_030636372.1"/>
    </source>
</evidence>
<keyword evidence="4 9" id="KW-1133">Transmembrane helix</keyword>
<evidence type="ECO:0000313" key="12">
    <source>
        <dbReference type="Proteomes" id="UP000504632"/>
    </source>
</evidence>
<dbReference type="InterPro" id="IPR013162">
    <property type="entry name" value="CD80_C2-set"/>
</dbReference>
<evidence type="ECO:0000256" key="4">
    <source>
        <dbReference type="ARBA" id="ARBA00022989"/>
    </source>
</evidence>
<evidence type="ECO:0000256" key="10">
    <source>
        <dbReference type="SAM" id="SignalP"/>
    </source>
</evidence>
<evidence type="ECO:0000259" key="11">
    <source>
        <dbReference type="PROSITE" id="PS50835"/>
    </source>
</evidence>
<dbReference type="InParanoid" id="A0A6J2VWD9"/>
<dbReference type="GO" id="GO:0016020">
    <property type="term" value="C:membrane"/>
    <property type="evidence" value="ECO:0007669"/>
    <property type="project" value="UniProtKB-SubCell"/>
</dbReference>
<evidence type="ECO:0000256" key="3">
    <source>
        <dbReference type="ARBA" id="ARBA00022729"/>
    </source>
</evidence>
<dbReference type="SMART" id="SM00409">
    <property type="entry name" value="IG"/>
    <property type="match status" value="2"/>
</dbReference>
<dbReference type="Gene3D" id="2.60.40.10">
    <property type="entry name" value="Immunoglobulins"/>
    <property type="match status" value="3"/>
</dbReference>
<accession>A0A6J2VWD9</accession>
<keyword evidence="2 9" id="KW-0812">Transmembrane</keyword>
<keyword evidence="12" id="KW-1185">Reference proteome</keyword>
<sequence>MGEYVVSRCLQLWICLTAVLRLQGKVSAPADLQVMVGLPLTLGCNVTMAAGDKLMQVLWTDPQNKTILSYSPEKADSVSTQKEHVELATHHEYTSAITIKKTESGDEGCYRCVFNIYPVGTQEGKACLSLMAKVDLVGNKTAVSGKLATLSCRYRLAEKVKQVLWKKTAEQGDTTVVASFFGNSLDVMEPFRDRFKLSRSLGNTQLSIQSVKTEDEGCYTCEFNTYPEGTKSGTACLTVYVLPKPQVDYVTVSPGVIEANCSVVSRPASEITWNIENDNRTLGPAVTSSYQQGDGTTMTVSSLLLQAELLDEETVTCVVQHKGLESPLSVSISKLGKTHVILIAVGCVTLLLLLCLCVCLKMC</sequence>
<dbReference type="SUPFAM" id="SSF48726">
    <property type="entry name" value="Immunoglobulin"/>
    <property type="match status" value="3"/>
</dbReference>
<feature type="domain" description="Ig-like" evidence="11">
    <location>
        <begin position="245"/>
        <end position="333"/>
    </location>
</feature>
<dbReference type="InterPro" id="IPR036179">
    <property type="entry name" value="Ig-like_dom_sf"/>
</dbReference>
<dbReference type="PANTHER" id="PTHR46841">
    <property type="entry name" value="OX-2 MEMBRANE GLYCOPROTEIN"/>
    <property type="match status" value="1"/>
</dbReference>
<dbReference type="SMART" id="SM00406">
    <property type="entry name" value="IGv"/>
    <property type="match status" value="1"/>
</dbReference>
<dbReference type="Pfam" id="PF07686">
    <property type="entry name" value="V-set"/>
    <property type="match status" value="1"/>
</dbReference>
<gene>
    <name evidence="13" type="primary">LOC115817241</name>
</gene>
<feature type="signal peptide" evidence="10">
    <location>
        <begin position="1"/>
        <end position="24"/>
    </location>
</feature>
<dbReference type="GeneID" id="115817241"/>
<comment type="subcellular location">
    <subcellularLocation>
        <location evidence="1">Membrane</location>
        <topology evidence="1">Single-pass membrane protein</topology>
    </subcellularLocation>
</comment>
<dbReference type="Pfam" id="PF08205">
    <property type="entry name" value="C2-set_2"/>
    <property type="match status" value="1"/>
</dbReference>
<reference evidence="13" key="1">
    <citation type="submission" date="2025-08" db="UniProtKB">
        <authorList>
            <consortium name="RefSeq"/>
        </authorList>
    </citation>
    <scope>IDENTIFICATION</scope>
</reference>